<reference evidence="4" key="1">
    <citation type="journal article" date="2021" name="Proc. Natl. Acad. Sci. U.S.A.">
        <title>Three genomes in the algal genus Volvox reveal the fate of a haploid sex-determining region after a transition to homothallism.</title>
        <authorList>
            <person name="Yamamoto K."/>
            <person name="Hamaji T."/>
            <person name="Kawai-Toyooka H."/>
            <person name="Matsuzaki R."/>
            <person name="Takahashi F."/>
            <person name="Nishimura Y."/>
            <person name="Kawachi M."/>
            <person name="Noguchi H."/>
            <person name="Minakuchi Y."/>
            <person name="Umen J.G."/>
            <person name="Toyoda A."/>
            <person name="Nozaki H."/>
        </authorList>
    </citation>
    <scope>NUCLEOTIDE SEQUENCE</scope>
    <source>
        <strain evidence="4">NIES-3785</strain>
    </source>
</reference>
<dbReference type="EMBL" id="BNCQ01000059">
    <property type="protein sequence ID" value="GIM14801.1"/>
    <property type="molecule type" value="Genomic_DNA"/>
</dbReference>
<keyword evidence="1" id="KW-0945">Host-virus interaction</keyword>
<keyword evidence="3" id="KW-0732">Signal</keyword>
<comment type="caution">
    <text evidence="4">The sequence shown here is derived from an EMBL/GenBank/DDBJ whole genome shotgun (WGS) entry which is preliminary data.</text>
</comment>
<evidence type="ECO:0000256" key="1">
    <source>
        <dbReference type="ARBA" id="ARBA00022581"/>
    </source>
</evidence>
<dbReference type="Proteomes" id="UP000722791">
    <property type="component" value="Unassembled WGS sequence"/>
</dbReference>
<dbReference type="PANTHER" id="PTHR13037:SF24">
    <property type="entry name" value="POLYCOMB PROTEIN PCL-RELATED"/>
    <property type="match status" value="1"/>
</dbReference>
<feature type="region of interest" description="Disordered" evidence="2">
    <location>
        <begin position="536"/>
        <end position="610"/>
    </location>
</feature>
<feature type="compositionally biased region" description="Pro residues" evidence="2">
    <location>
        <begin position="536"/>
        <end position="574"/>
    </location>
</feature>
<name>A0A8J4FJK9_9CHLO</name>
<protein>
    <submittedName>
        <fullName evidence="4">Uncharacterized protein</fullName>
    </submittedName>
</protein>
<feature type="signal peptide" evidence="3">
    <location>
        <begin position="1"/>
        <end position="26"/>
    </location>
</feature>
<dbReference type="AlphaFoldDB" id="A0A8J4FJK9"/>
<proteinExistence type="predicted"/>
<feature type="chain" id="PRO_5043691956" evidence="3">
    <location>
        <begin position="27"/>
        <end position="610"/>
    </location>
</feature>
<dbReference type="OrthoDB" id="10433746at2759"/>
<organism evidence="4 5">
    <name type="scientific">Volvox reticuliferus</name>
    <dbReference type="NCBI Taxonomy" id="1737510"/>
    <lineage>
        <taxon>Eukaryota</taxon>
        <taxon>Viridiplantae</taxon>
        <taxon>Chlorophyta</taxon>
        <taxon>core chlorophytes</taxon>
        <taxon>Chlorophyceae</taxon>
        <taxon>CS clade</taxon>
        <taxon>Chlamydomonadales</taxon>
        <taxon>Volvocaceae</taxon>
        <taxon>Volvox</taxon>
    </lineage>
</organism>
<sequence length="610" mass="66691">MSSLLLLVLVACTTCGINVMLTTVSAVPTADPQAATGVSFPENAPSLSGPRTDHQSLPRSLGPGTANNLANNQEADGVTVQTSPHRHLLSSTAATVSTLPDHIPELPDIYGCVVAHDDCQGREQVTLSSGCGSSASGPVMASKDDVSSPSTAMLFVNSPGIGDITFHIKFKQQYNASHPNSTLPPSPPKASWGLFIETDYYNQVVIWVGDSVFGHSDCVNATLPSSRMLGYNDDSFNVTFTRAELKRIGLKMCALTNFAFAATVETYMDIQGPNDSGPNWQLYIQSIAWDNLDYNCWSGQWVPYASFSLAYCPCASPPLPPSPPIPPSPPPPPPPPPLFCGPSLINFIRDDAYLPSITGDVLFDETSSLMAYKFRLSEYKVIRSASRLTTTPGTPKGQDASISMQVFLDLPAGTEVYWELYDMQTYRDWFWFSDRWTWCLGPPYLYTDYMKSQVLDKPATNISISFTFIDLQVVGLRACTNSTFMLLVRIRPPTGGDYYVGWDTDGCNLYSSDDRVWPLVRLGVWYCPCPSPPPQPPPALSPPPVPSPPPPSFPPAFPTPPPPYLATPSPSPPKPTKDPRIPRIPRIPKQPNRPKRPTKPTRPARPLRSH</sequence>
<gene>
    <name evidence="4" type="ORF">Vretimale_17682</name>
</gene>
<evidence type="ECO:0000256" key="3">
    <source>
        <dbReference type="SAM" id="SignalP"/>
    </source>
</evidence>
<feature type="region of interest" description="Disordered" evidence="2">
    <location>
        <begin position="37"/>
        <end position="71"/>
    </location>
</feature>
<dbReference type="PANTHER" id="PTHR13037">
    <property type="entry name" value="FORMIN"/>
    <property type="match status" value="1"/>
</dbReference>
<accession>A0A8J4FJK9</accession>
<evidence type="ECO:0000313" key="5">
    <source>
        <dbReference type="Proteomes" id="UP000722791"/>
    </source>
</evidence>
<evidence type="ECO:0000313" key="4">
    <source>
        <dbReference type="EMBL" id="GIM14801.1"/>
    </source>
</evidence>
<evidence type="ECO:0000256" key="2">
    <source>
        <dbReference type="SAM" id="MobiDB-lite"/>
    </source>
</evidence>